<feature type="DNA-binding region" description="H-T-H motif" evidence="4">
    <location>
        <begin position="35"/>
        <end position="54"/>
    </location>
</feature>
<dbReference type="InterPro" id="IPR050109">
    <property type="entry name" value="HTH-type_TetR-like_transc_reg"/>
</dbReference>
<keyword evidence="7" id="KW-1185">Reference proteome</keyword>
<keyword evidence="2 4" id="KW-0238">DNA-binding</keyword>
<dbReference type="Gene3D" id="1.10.10.60">
    <property type="entry name" value="Homeodomain-like"/>
    <property type="match status" value="1"/>
</dbReference>
<keyword evidence="3" id="KW-0804">Transcription</keyword>
<dbReference type="Gene3D" id="1.10.357.10">
    <property type="entry name" value="Tetracycline Repressor, domain 2"/>
    <property type="match status" value="1"/>
</dbReference>
<dbReference type="InterPro" id="IPR001647">
    <property type="entry name" value="HTH_TetR"/>
</dbReference>
<evidence type="ECO:0000256" key="4">
    <source>
        <dbReference type="PROSITE-ProRule" id="PRU00335"/>
    </source>
</evidence>
<name>A0A521BWT8_9BACT</name>
<evidence type="ECO:0000313" key="6">
    <source>
        <dbReference type="EMBL" id="SMO51664.1"/>
    </source>
</evidence>
<dbReference type="GO" id="GO:0000976">
    <property type="term" value="F:transcription cis-regulatory region binding"/>
    <property type="evidence" value="ECO:0007669"/>
    <property type="project" value="TreeGrafter"/>
</dbReference>
<gene>
    <name evidence="6" type="ORF">SAMN06265219_103180</name>
</gene>
<evidence type="ECO:0000256" key="3">
    <source>
        <dbReference type="ARBA" id="ARBA00023163"/>
    </source>
</evidence>
<dbReference type="PANTHER" id="PTHR30055:SF234">
    <property type="entry name" value="HTH-TYPE TRANSCRIPTIONAL REGULATOR BETI"/>
    <property type="match status" value="1"/>
</dbReference>
<accession>A0A521BWT8</accession>
<sequence>MGTAERKEREREQKKELILDAAETLILQKGLDQLNMDEVAEQAEVSKGSLYLYFNNKTDLVLGICNKASKMLSEQISSVLTQDITGLEMVYKMGENYLNFVRSHPEYFRSMRFFDNLIDAEQLGESEYPSMCQNNMDTAFTSMVRAIQIGMQDGSINNSYNAKELAVMLWSTSHGMVNLAFLHQNSPHFELLEKNSIDVNSLFQEYLRLIGCGIATNAESIDDFKSKIETDSR</sequence>
<keyword evidence="1" id="KW-0805">Transcription regulation</keyword>
<evidence type="ECO:0000256" key="1">
    <source>
        <dbReference type="ARBA" id="ARBA00023015"/>
    </source>
</evidence>
<dbReference type="InterPro" id="IPR025996">
    <property type="entry name" value="MT1864/Rv1816-like_C"/>
</dbReference>
<evidence type="ECO:0000259" key="5">
    <source>
        <dbReference type="PROSITE" id="PS50977"/>
    </source>
</evidence>
<dbReference type="GO" id="GO:0003700">
    <property type="term" value="F:DNA-binding transcription factor activity"/>
    <property type="evidence" value="ECO:0007669"/>
    <property type="project" value="TreeGrafter"/>
</dbReference>
<dbReference type="Pfam" id="PF00440">
    <property type="entry name" value="TetR_N"/>
    <property type="match status" value="1"/>
</dbReference>
<proteinExistence type="predicted"/>
<feature type="domain" description="HTH tetR-type" evidence="5">
    <location>
        <begin position="12"/>
        <end position="72"/>
    </location>
</feature>
<reference evidence="6 7" key="1">
    <citation type="submission" date="2017-05" db="EMBL/GenBank/DDBJ databases">
        <authorList>
            <person name="Varghese N."/>
            <person name="Submissions S."/>
        </authorList>
    </citation>
    <scope>NUCLEOTIDE SEQUENCE [LARGE SCALE GENOMIC DNA]</scope>
    <source>
        <strain evidence="6 7">DSM 21985</strain>
    </source>
</reference>
<dbReference type="Proteomes" id="UP000317557">
    <property type="component" value="Unassembled WGS sequence"/>
</dbReference>
<organism evidence="6 7">
    <name type="scientific">Gracilimonas mengyeensis</name>
    <dbReference type="NCBI Taxonomy" id="1302730"/>
    <lineage>
        <taxon>Bacteria</taxon>
        <taxon>Pseudomonadati</taxon>
        <taxon>Balneolota</taxon>
        <taxon>Balneolia</taxon>
        <taxon>Balneolales</taxon>
        <taxon>Balneolaceae</taxon>
        <taxon>Gracilimonas</taxon>
    </lineage>
</organism>
<evidence type="ECO:0000313" key="7">
    <source>
        <dbReference type="Proteomes" id="UP000317557"/>
    </source>
</evidence>
<dbReference type="SUPFAM" id="SSF46689">
    <property type="entry name" value="Homeodomain-like"/>
    <property type="match status" value="1"/>
</dbReference>
<evidence type="ECO:0000256" key="2">
    <source>
        <dbReference type="ARBA" id="ARBA00023125"/>
    </source>
</evidence>
<dbReference type="SUPFAM" id="SSF48498">
    <property type="entry name" value="Tetracyclin repressor-like, C-terminal domain"/>
    <property type="match status" value="1"/>
</dbReference>
<protein>
    <submittedName>
        <fullName evidence="6">Transcriptional regulator, TetR family</fullName>
    </submittedName>
</protein>
<dbReference type="PANTHER" id="PTHR30055">
    <property type="entry name" value="HTH-TYPE TRANSCRIPTIONAL REGULATOR RUTR"/>
    <property type="match status" value="1"/>
</dbReference>
<dbReference type="PRINTS" id="PR00455">
    <property type="entry name" value="HTHTETR"/>
</dbReference>
<dbReference type="RefSeq" id="WP_142453596.1">
    <property type="nucleotide sequence ID" value="NZ_FXTP01000003.1"/>
</dbReference>
<dbReference type="EMBL" id="FXTP01000003">
    <property type="protein sequence ID" value="SMO51664.1"/>
    <property type="molecule type" value="Genomic_DNA"/>
</dbReference>
<dbReference type="InterPro" id="IPR036271">
    <property type="entry name" value="Tet_transcr_reg_TetR-rel_C_sf"/>
</dbReference>
<dbReference type="Pfam" id="PF13305">
    <property type="entry name" value="TetR_C_33"/>
    <property type="match status" value="1"/>
</dbReference>
<dbReference type="OrthoDB" id="594604at2"/>
<dbReference type="AlphaFoldDB" id="A0A521BWT8"/>
<dbReference type="PROSITE" id="PS50977">
    <property type="entry name" value="HTH_TETR_2"/>
    <property type="match status" value="1"/>
</dbReference>
<dbReference type="InterPro" id="IPR009057">
    <property type="entry name" value="Homeodomain-like_sf"/>
</dbReference>